<dbReference type="Pfam" id="PF13692">
    <property type="entry name" value="Glyco_trans_1_4"/>
    <property type="match status" value="1"/>
</dbReference>
<dbReference type="CDD" id="cd03794">
    <property type="entry name" value="GT4_WbuB-like"/>
    <property type="match status" value="1"/>
</dbReference>
<dbReference type="Proteomes" id="UP001142648">
    <property type="component" value="Unassembled WGS sequence"/>
</dbReference>
<gene>
    <name evidence="2" type="ORF">N0B51_02290</name>
</gene>
<dbReference type="InterPro" id="IPR028098">
    <property type="entry name" value="Glyco_trans_4-like_N"/>
</dbReference>
<organism evidence="2 3">
    <name type="scientific">Tsuneonella litorea</name>
    <dbReference type="NCBI Taxonomy" id="2976475"/>
    <lineage>
        <taxon>Bacteria</taxon>
        <taxon>Pseudomonadati</taxon>
        <taxon>Pseudomonadota</taxon>
        <taxon>Alphaproteobacteria</taxon>
        <taxon>Sphingomonadales</taxon>
        <taxon>Erythrobacteraceae</taxon>
        <taxon>Tsuneonella</taxon>
    </lineage>
</organism>
<dbReference type="PANTHER" id="PTHR45947">
    <property type="entry name" value="SULFOQUINOVOSYL TRANSFERASE SQD2"/>
    <property type="match status" value="1"/>
</dbReference>
<dbReference type="InterPro" id="IPR050194">
    <property type="entry name" value="Glycosyltransferase_grp1"/>
</dbReference>
<dbReference type="SUPFAM" id="SSF53756">
    <property type="entry name" value="UDP-Glycosyltransferase/glycogen phosphorylase"/>
    <property type="match status" value="1"/>
</dbReference>
<keyword evidence="3" id="KW-1185">Reference proteome</keyword>
<sequence length="417" mass="46160">MAVELMRILFFTDNFPPETNAPASRTYEHAVRWVRAGHQVQVITCAPNFPTGKVFPGYRNRFLQRETIDGIEVTRVWTFMSSNSGFTLRLIDYFSFMFMAALIAPFQRRPDIVIGTSPQFFTLPAAWFAAKVKRVPWILELRDLWPESVKTVGAMNDSLLIRLAERLEIFLYRGADRIVTVTHAFKRVLQERGIDGGKISVVTNGVDLSRYAPRPRDGELVRKLALEGKTVGGYVGTHGMAHGLCTLLDAAEIAQSDPALSDLVLLFVGDGAHRRELEASAAKRGISNVRFVGAVSKQDIARYWSLLDFSIVHLKDDPLFTTVIPSKIFECMGMGIPMLMGVKGEALEIIEQTGSGMAFAPEDAADLVARMSALVSDPALRDTLARQSRGAAPDFDRNALASRLLEVIEEAVQAGDR</sequence>
<reference evidence="2" key="1">
    <citation type="submission" date="2022-09" db="EMBL/GenBank/DDBJ databases">
        <title>The genome sequence of Tsuneonella sp. YG55.</title>
        <authorList>
            <person name="Liu Y."/>
        </authorList>
    </citation>
    <scope>NUCLEOTIDE SEQUENCE</scope>
    <source>
        <strain evidence="2">YG55</strain>
    </source>
</reference>
<protein>
    <submittedName>
        <fullName evidence="2">Glycosyltransferase family 4 protein</fullName>
    </submittedName>
</protein>
<comment type="caution">
    <text evidence="2">The sequence shown here is derived from an EMBL/GenBank/DDBJ whole genome shotgun (WGS) entry which is preliminary data.</text>
</comment>
<dbReference type="Pfam" id="PF13579">
    <property type="entry name" value="Glyco_trans_4_4"/>
    <property type="match status" value="1"/>
</dbReference>
<evidence type="ECO:0000313" key="2">
    <source>
        <dbReference type="EMBL" id="MCT2557805.1"/>
    </source>
</evidence>
<dbReference type="AlphaFoldDB" id="A0A9X3A8G5"/>
<evidence type="ECO:0000313" key="3">
    <source>
        <dbReference type="Proteomes" id="UP001142648"/>
    </source>
</evidence>
<dbReference type="Gene3D" id="3.40.50.2000">
    <property type="entry name" value="Glycogen Phosphorylase B"/>
    <property type="match status" value="2"/>
</dbReference>
<evidence type="ECO:0000259" key="1">
    <source>
        <dbReference type="Pfam" id="PF13579"/>
    </source>
</evidence>
<name>A0A9X3A8G5_9SPHN</name>
<dbReference type="GO" id="GO:0016758">
    <property type="term" value="F:hexosyltransferase activity"/>
    <property type="evidence" value="ECO:0007669"/>
    <property type="project" value="TreeGrafter"/>
</dbReference>
<dbReference type="PANTHER" id="PTHR45947:SF3">
    <property type="entry name" value="SULFOQUINOVOSYL TRANSFERASE SQD2"/>
    <property type="match status" value="1"/>
</dbReference>
<proteinExistence type="predicted"/>
<feature type="domain" description="Glycosyltransferase subfamily 4-like N-terminal" evidence="1">
    <location>
        <begin position="23"/>
        <end position="205"/>
    </location>
</feature>
<accession>A0A9X3A8G5</accession>
<dbReference type="EMBL" id="JAOAMV010000001">
    <property type="protein sequence ID" value="MCT2557805.1"/>
    <property type="molecule type" value="Genomic_DNA"/>
</dbReference>